<dbReference type="UCSC" id="F36D1.2">
    <property type="organism name" value="c. elegans"/>
</dbReference>
<feature type="transmembrane region" description="Helical" evidence="6">
    <location>
        <begin position="173"/>
        <end position="196"/>
    </location>
</feature>
<evidence type="ECO:0000256" key="2">
    <source>
        <dbReference type="ARBA" id="ARBA00006803"/>
    </source>
</evidence>
<dbReference type="GeneID" id="185344"/>
<protein>
    <submittedName>
        <fullName evidence="7">Serpentine Receptor, class E (Epsilon)</fullName>
    </submittedName>
</protein>
<feature type="transmembrane region" description="Helical" evidence="6">
    <location>
        <begin position="51"/>
        <end position="72"/>
    </location>
</feature>
<evidence type="ECO:0000256" key="6">
    <source>
        <dbReference type="SAM" id="Phobius"/>
    </source>
</evidence>
<comment type="subcellular location">
    <subcellularLocation>
        <location evidence="1">Membrane</location>
        <topology evidence="1">Multi-pass membrane protein</topology>
    </subcellularLocation>
</comment>
<proteinExistence type="inferred from homology"/>
<keyword evidence="4 6" id="KW-1133">Transmembrane helix</keyword>
<evidence type="ECO:0000256" key="5">
    <source>
        <dbReference type="ARBA" id="ARBA00023136"/>
    </source>
</evidence>
<dbReference type="HOGENOM" id="CLU_073419_0_0_1"/>
<dbReference type="Proteomes" id="UP000001940">
    <property type="component" value="Chromosome I"/>
</dbReference>
<dbReference type="AGR" id="WB:WBGene00009462"/>
<dbReference type="InParanoid" id="Q9XV41"/>
<evidence type="ECO:0000256" key="1">
    <source>
        <dbReference type="ARBA" id="ARBA00004141"/>
    </source>
</evidence>
<dbReference type="PhylomeDB" id="Q9XV41"/>
<dbReference type="InterPro" id="IPR004151">
    <property type="entry name" value="7TM_GPCR_serpentine_rcpt_Sre"/>
</dbReference>
<dbReference type="AlphaFoldDB" id="Q9XV41"/>
<dbReference type="PIR" id="T21840">
    <property type="entry name" value="T21840"/>
</dbReference>
<sequence length="359" mass="42041">MAIFIRNSHQMPSNAGVFVQAVLFLLSFVCTVVGVKIALKFTIFHKNQRNIFIALLLLWFELLICRILLWAFKYSLAIEISKAIDCDDECHHLGRCSFEKNKFDPIFISAIMRYHYMFFVLATPVGILVERIFATVFVKDYEKESRYWIFGLIFFSQNMFACTMSVFTTTMGATFHFIILTILGSLSGSAVIYALVEYFNQRRLTKLENEHRTTNYTLSIRYQLKENLKTLKLMRQFFISIIVIIIAMGLANYLPILLKLDEDTILTVRTYMDYIFHSNPVFLVPTAIFTIEHYRKYVLKKVKLGLGMRHESRKMDTRKLRPQIATKEIDTFFEIFVKQLEGSPRKMQSGSFKRNKNIM</sequence>
<dbReference type="FunCoup" id="Q9XV41">
    <property type="interactions" value="44"/>
</dbReference>
<dbReference type="WormBase" id="F36D1.2">
    <property type="protein sequence ID" value="CE18663"/>
    <property type="gene ID" value="WBGene00009462"/>
    <property type="gene designation" value="sre-22"/>
</dbReference>
<comment type="similarity">
    <text evidence="2">Belongs to the nematode receptor-like protein sre family.</text>
</comment>
<keyword evidence="3 6" id="KW-0812">Transmembrane</keyword>
<dbReference type="GO" id="GO:0007606">
    <property type="term" value="P:sensory perception of chemical stimulus"/>
    <property type="evidence" value="ECO:0007669"/>
    <property type="project" value="InterPro"/>
</dbReference>
<dbReference type="STRING" id="6239.F36D1.2.1"/>
<dbReference type="PANTHER" id="PTHR23128">
    <property type="entry name" value="SERPENTINE RECEPTOR, CLASS E (EPSILON)-RELATED"/>
    <property type="match status" value="1"/>
</dbReference>
<name>Q9XV41_CAEEL</name>
<evidence type="ECO:0000313" key="9">
    <source>
        <dbReference type="WormBase" id="F36D1.2"/>
    </source>
</evidence>
<evidence type="ECO:0000313" key="8">
    <source>
        <dbReference type="Proteomes" id="UP000001940"/>
    </source>
</evidence>
<feature type="transmembrane region" description="Helical" evidence="6">
    <location>
        <begin position="147"/>
        <end position="167"/>
    </location>
</feature>
<gene>
    <name evidence="7 9" type="primary">sre-22</name>
    <name evidence="7" type="ORF">CELE_F36D1.2</name>
    <name evidence="9" type="ORF">F36D1.2</name>
</gene>
<accession>Q9XV41</accession>
<feature type="transmembrane region" description="Helical" evidence="6">
    <location>
        <begin position="237"/>
        <end position="254"/>
    </location>
</feature>
<evidence type="ECO:0000256" key="4">
    <source>
        <dbReference type="ARBA" id="ARBA00022989"/>
    </source>
</evidence>
<dbReference type="PaxDb" id="6239-F36D1.2"/>
<dbReference type="PANTHER" id="PTHR23128:SF137">
    <property type="entry name" value="SERPENTINE RECEPTOR, CLASS E (EPSILON)"/>
    <property type="match status" value="1"/>
</dbReference>
<evidence type="ECO:0000313" key="7">
    <source>
        <dbReference type="EMBL" id="CAB04306.1"/>
    </source>
</evidence>
<dbReference type="Pfam" id="PF03125">
    <property type="entry name" value="Sre"/>
    <property type="match status" value="1"/>
</dbReference>
<dbReference type="OMA" id="ENEHRTT"/>
<keyword evidence="5 6" id="KW-0472">Membrane</keyword>
<feature type="transmembrane region" description="Helical" evidence="6">
    <location>
        <begin position="114"/>
        <end position="138"/>
    </location>
</feature>
<dbReference type="eggNOG" id="ENOG502TFY8">
    <property type="taxonomic scope" value="Eukaryota"/>
</dbReference>
<dbReference type="GO" id="GO:0016020">
    <property type="term" value="C:membrane"/>
    <property type="evidence" value="ECO:0007669"/>
    <property type="project" value="UniProtKB-SubCell"/>
</dbReference>
<evidence type="ECO:0000256" key="3">
    <source>
        <dbReference type="ARBA" id="ARBA00022692"/>
    </source>
</evidence>
<dbReference type="OrthoDB" id="5874078at2759"/>
<reference evidence="7 8" key="1">
    <citation type="journal article" date="1998" name="Science">
        <title>Genome sequence of the nematode C. elegans: a platform for investigating biology.</title>
        <authorList>
            <consortium name="The C. elegans sequencing consortium"/>
            <person name="Sulson J.E."/>
            <person name="Waterston R."/>
        </authorList>
    </citation>
    <scope>NUCLEOTIDE SEQUENCE [LARGE SCALE GENOMIC DNA]</scope>
    <source>
        <strain evidence="7 8">Bristol N2</strain>
    </source>
</reference>
<keyword evidence="8" id="KW-1185">Reference proteome</keyword>
<dbReference type="KEGG" id="cel:CELE_F36D1.2"/>
<keyword evidence="7" id="KW-0675">Receptor</keyword>
<feature type="transmembrane region" description="Helical" evidence="6">
    <location>
        <begin position="274"/>
        <end position="291"/>
    </location>
</feature>
<dbReference type="EMBL" id="BX284601">
    <property type="protein sequence ID" value="CAB04306.1"/>
    <property type="molecule type" value="Genomic_DNA"/>
</dbReference>
<feature type="transmembrane region" description="Helical" evidence="6">
    <location>
        <begin position="17"/>
        <end position="39"/>
    </location>
</feature>
<dbReference type="RefSeq" id="NP_492897.1">
    <property type="nucleotide sequence ID" value="NM_060496.2"/>
</dbReference>
<organism evidence="7 8">
    <name type="scientific">Caenorhabditis elegans</name>
    <dbReference type="NCBI Taxonomy" id="6239"/>
    <lineage>
        <taxon>Eukaryota</taxon>
        <taxon>Metazoa</taxon>
        <taxon>Ecdysozoa</taxon>
        <taxon>Nematoda</taxon>
        <taxon>Chromadorea</taxon>
        <taxon>Rhabditida</taxon>
        <taxon>Rhabditina</taxon>
        <taxon>Rhabditomorpha</taxon>
        <taxon>Rhabditoidea</taxon>
        <taxon>Rhabditidae</taxon>
        <taxon>Peloderinae</taxon>
        <taxon>Caenorhabditis</taxon>
    </lineage>
</organism>
<dbReference type="CTD" id="185344"/>